<dbReference type="EMBL" id="BAABME010009210">
    <property type="protein sequence ID" value="GAA0174753.1"/>
    <property type="molecule type" value="Genomic_DNA"/>
</dbReference>
<evidence type="ECO:0000256" key="1">
    <source>
        <dbReference type="SAM" id="MobiDB-lite"/>
    </source>
</evidence>
<evidence type="ECO:0000313" key="3">
    <source>
        <dbReference type="EMBL" id="GAA0174753.1"/>
    </source>
</evidence>
<evidence type="ECO:0000259" key="2">
    <source>
        <dbReference type="Pfam" id="PF14244"/>
    </source>
</evidence>
<sequence>MNGEANNVQAAGAHVSGSNRGDDLRNRHLSLSNSDNPGMSIVTITLNEKNFVIWSRTNKMALCAKEKLSFIDGRMVEPDLWDPLFDRWKRIV</sequence>
<name>A0AAV3RIE0_LITER</name>
<feature type="domain" description="Retrotransposon Copia-like N-terminal" evidence="2">
    <location>
        <begin position="33"/>
        <end position="79"/>
    </location>
</feature>
<dbReference type="InterPro" id="IPR029472">
    <property type="entry name" value="Copia-like_N"/>
</dbReference>
<feature type="region of interest" description="Disordered" evidence="1">
    <location>
        <begin position="1"/>
        <end position="33"/>
    </location>
</feature>
<comment type="caution">
    <text evidence="3">The sequence shown here is derived from an EMBL/GenBank/DDBJ whole genome shotgun (WGS) entry which is preliminary data.</text>
</comment>
<dbReference type="PANTHER" id="PTHR37610:SF40">
    <property type="entry name" value="OS01G0909600 PROTEIN"/>
    <property type="match status" value="1"/>
</dbReference>
<dbReference type="Pfam" id="PF14244">
    <property type="entry name" value="Retrotran_gag_3"/>
    <property type="match status" value="1"/>
</dbReference>
<evidence type="ECO:0000313" key="4">
    <source>
        <dbReference type="Proteomes" id="UP001454036"/>
    </source>
</evidence>
<accession>A0AAV3RIE0</accession>
<protein>
    <recommendedName>
        <fullName evidence="2">Retrotransposon Copia-like N-terminal domain-containing protein</fullName>
    </recommendedName>
</protein>
<dbReference type="AlphaFoldDB" id="A0AAV3RIE0"/>
<keyword evidence="4" id="KW-1185">Reference proteome</keyword>
<reference evidence="3 4" key="1">
    <citation type="submission" date="2024-01" db="EMBL/GenBank/DDBJ databases">
        <title>The complete chloroplast genome sequence of Lithospermum erythrorhizon: insights into the phylogenetic relationship among Boraginaceae species and the maternal lineages of purple gromwells.</title>
        <authorList>
            <person name="Okada T."/>
            <person name="Watanabe K."/>
        </authorList>
    </citation>
    <scope>NUCLEOTIDE SEQUENCE [LARGE SCALE GENOMIC DNA]</scope>
</reference>
<organism evidence="3 4">
    <name type="scientific">Lithospermum erythrorhizon</name>
    <name type="common">Purple gromwell</name>
    <name type="synonym">Lithospermum officinale var. erythrorhizon</name>
    <dbReference type="NCBI Taxonomy" id="34254"/>
    <lineage>
        <taxon>Eukaryota</taxon>
        <taxon>Viridiplantae</taxon>
        <taxon>Streptophyta</taxon>
        <taxon>Embryophyta</taxon>
        <taxon>Tracheophyta</taxon>
        <taxon>Spermatophyta</taxon>
        <taxon>Magnoliopsida</taxon>
        <taxon>eudicotyledons</taxon>
        <taxon>Gunneridae</taxon>
        <taxon>Pentapetalae</taxon>
        <taxon>asterids</taxon>
        <taxon>lamiids</taxon>
        <taxon>Boraginales</taxon>
        <taxon>Boraginaceae</taxon>
        <taxon>Boraginoideae</taxon>
        <taxon>Lithospermeae</taxon>
        <taxon>Lithospermum</taxon>
    </lineage>
</organism>
<gene>
    <name evidence="3" type="ORF">LIER_28083</name>
</gene>
<proteinExistence type="predicted"/>
<dbReference type="Proteomes" id="UP001454036">
    <property type="component" value="Unassembled WGS sequence"/>
</dbReference>
<dbReference type="PANTHER" id="PTHR37610">
    <property type="entry name" value="CCHC-TYPE DOMAIN-CONTAINING PROTEIN"/>
    <property type="match status" value="1"/>
</dbReference>